<dbReference type="Gene3D" id="3.10.450.50">
    <property type="match status" value="1"/>
</dbReference>
<evidence type="ECO:0000313" key="4">
    <source>
        <dbReference type="Proteomes" id="UP000570493"/>
    </source>
</evidence>
<dbReference type="InterPro" id="IPR032710">
    <property type="entry name" value="NTF2-like_dom_sf"/>
</dbReference>
<feature type="domain" description="SnoaL-like" evidence="2">
    <location>
        <begin position="48"/>
        <end position="148"/>
    </location>
</feature>
<evidence type="ECO:0000256" key="1">
    <source>
        <dbReference type="SAM" id="SignalP"/>
    </source>
</evidence>
<organism evidence="3 4">
    <name type="scientific">Pseudoalteromonas arctica</name>
    <dbReference type="NCBI Taxonomy" id="394751"/>
    <lineage>
        <taxon>Bacteria</taxon>
        <taxon>Pseudomonadati</taxon>
        <taxon>Pseudomonadota</taxon>
        <taxon>Gammaproteobacteria</taxon>
        <taxon>Alteromonadales</taxon>
        <taxon>Pseudoalteromonadaceae</taxon>
        <taxon>Pseudoalteromonas</taxon>
    </lineage>
</organism>
<protein>
    <submittedName>
        <fullName evidence="3">Nuclear transport factor 2 family protein</fullName>
    </submittedName>
</protein>
<reference evidence="3" key="1">
    <citation type="submission" date="2020-04" db="EMBL/GenBank/DDBJ databases">
        <title>Genome Sequencing for Pseudoaltermonas arctica.</title>
        <authorList>
            <person name="Elkins N.S."/>
        </authorList>
    </citation>
    <scope>NUCLEOTIDE SEQUENCE [LARGE SCALE GENOMIC DNA]</scope>
    <source>
        <strain evidence="3">NEC-BIFX-2020_0012</strain>
    </source>
</reference>
<name>A0A7Y0DW71_9GAMM</name>
<dbReference type="EMBL" id="JABBMT010000053">
    <property type="protein sequence ID" value="NMM42718.1"/>
    <property type="molecule type" value="Genomic_DNA"/>
</dbReference>
<dbReference type="Pfam" id="PF12680">
    <property type="entry name" value="SnoaL_2"/>
    <property type="match status" value="1"/>
</dbReference>
<evidence type="ECO:0000259" key="2">
    <source>
        <dbReference type="Pfam" id="PF12680"/>
    </source>
</evidence>
<dbReference type="AlphaFoldDB" id="A0A7Y0DW71"/>
<proteinExistence type="predicted"/>
<evidence type="ECO:0000313" key="3">
    <source>
        <dbReference type="EMBL" id="NMM42718.1"/>
    </source>
</evidence>
<keyword evidence="4" id="KW-1185">Reference proteome</keyword>
<dbReference type="SUPFAM" id="SSF54427">
    <property type="entry name" value="NTF2-like"/>
    <property type="match status" value="1"/>
</dbReference>
<feature type="signal peptide" evidence="1">
    <location>
        <begin position="1"/>
        <end position="21"/>
    </location>
</feature>
<dbReference type="Proteomes" id="UP000570493">
    <property type="component" value="Unassembled WGS sequence"/>
</dbReference>
<keyword evidence="1" id="KW-0732">Signal</keyword>
<gene>
    <name evidence="3" type="ORF">HHO47_18400</name>
</gene>
<accession>A0A7Y0DW71</accession>
<comment type="caution">
    <text evidence="3">The sequence shown here is derived from an EMBL/GenBank/DDBJ whole genome shotgun (WGS) entry which is preliminary data.</text>
</comment>
<feature type="chain" id="PRO_5031213346" evidence="1">
    <location>
        <begin position="22"/>
        <end position="155"/>
    </location>
</feature>
<sequence length="155" mass="17375">MKKITAILSVVLMCVSISVAAANKELETLAQQYFSTMVATQAPSATHKELEAFLALLSDDVGSQHIPFQPDDTRTPDGKENMRKGMAYYLGAHTEYKAKLLDTFIFNNSGFAIRYSHHAKGIHPQNQQPIEYTQTIMDVLEVEGGKIVMIRKYHQ</sequence>
<dbReference type="InterPro" id="IPR037401">
    <property type="entry name" value="SnoaL-like"/>
</dbReference>